<dbReference type="SUPFAM" id="SSF47413">
    <property type="entry name" value="lambda repressor-like DNA-binding domains"/>
    <property type="match status" value="2"/>
</dbReference>
<sequence>MKDKLKQSIVAITSANLKRILYARQMSQRELALKANIPVPTISRYFLGNGAITSKNLVKIAKVLNVEPDEIDPSYQSTSDFLATLSEKSDDPQLNFRADYLKQLIQNSHLSIHEIADKLDLKAVTVYKWLTGVSSPNKDNTAKLAALFNISVDYLTDSSTISDLTPQQTQILKALPKDLTNQQVTLIISLIKSVLDNTN</sequence>
<dbReference type="AlphaFoldDB" id="A0A437SWL1"/>
<evidence type="ECO:0000259" key="4">
    <source>
        <dbReference type="PROSITE" id="PS50943"/>
    </source>
</evidence>
<evidence type="ECO:0000313" key="6">
    <source>
        <dbReference type="Proteomes" id="UP000288291"/>
    </source>
</evidence>
<dbReference type="CDD" id="cd00093">
    <property type="entry name" value="HTH_XRE"/>
    <property type="match status" value="2"/>
</dbReference>
<gene>
    <name evidence="5" type="ORF">EJK17_03140</name>
</gene>
<dbReference type="GO" id="GO:0003677">
    <property type="term" value="F:DNA binding"/>
    <property type="evidence" value="ECO:0007669"/>
    <property type="project" value="UniProtKB-KW"/>
</dbReference>
<feature type="domain" description="HTH cro/C1-type" evidence="4">
    <location>
        <begin position="17"/>
        <end position="71"/>
    </location>
</feature>
<comment type="caution">
    <text evidence="5">The sequence shown here is derived from an EMBL/GenBank/DDBJ whole genome shotgun (WGS) entry which is preliminary data.</text>
</comment>
<proteinExistence type="predicted"/>
<dbReference type="PANTHER" id="PTHR40661:SF3">
    <property type="entry name" value="FELS-1 PROPHAGE TRANSCRIPTIONAL REGULATOR"/>
    <property type="match status" value="1"/>
</dbReference>
<dbReference type="EMBL" id="RXIA01000006">
    <property type="protein sequence ID" value="RVU71207.1"/>
    <property type="molecule type" value="Genomic_DNA"/>
</dbReference>
<dbReference type="Pfam" id="PF01381">
    <property type="entry name" value="HTH_3"/>
    <property type="match status" value="2"/>
</dbReference>
<dbReference type="InterPro" id="IPR001387">
    <property type="entry name" value="Cro/C1-type_HTH"/>
</dbReference>
<evidence type="ECO:0000256" key="3">
    <source>
        <dbReference type="ARBA" id="ARBA00023163"/>
    </source>
</evidence>
<evidence type="ECO:0000313" key="5">
    <source>
        <dbReference type="EMBL" id="RVU71207.1"/>
    </source>
</evidence>
<dbReference type="PANTHER" id="PTHR40661">
    <property type="match status" value="1"/>
</dbReference>
<dbReference type="RefSeq" id="WP_103661049.1">
    <property type="nucleotide sequence ID" value="NZ_ML136875.1"/>
</dbReference>
<evidence type="ECO:0000256" key="1">
    <source>
        <dbReference type="ARBA" id="ARBA00023015"/>
    </source>
</evidence>
<keyword evidence="1" id="KW-0805">Transcription regulation</keyword>
<keyword evidence="2" id="KW-0238">DNA-binding</keyword>
<reference evidence="5 6" key="1">
    <citation type="submission" date="2018-12" db="EMBL/GenBank/DDBJ databases">
        <authorList>
            <person name="Meng J."/>
        </authorList>
    </citation>
    <scope>NUCLEOTIDE SEQUENCE [LARGE SCALE GENOMIC DNA]</scope>
    <source>
        <strain evidence="5 6">HT111-2</strain>
    </source>
</reference>
<evidence type="ECO:0000256" key="2">
    <source>
        <dbReference type="ARBA" id="ARBA00023125"/>
    </source>
</evidence>
<dbReference type="SMART" id="SM00530">
    <property type="entry name" value="HTH_XRE"/>
    <property type="match status" value="2"/>
</dbReference>
<accession>A0A437SWL1</accession>
<dbReference type="Gene3D" id="1.10.260.40">
    <property type="entry name" value="lambda repressor-like DNA-binding domains"/>
    <property type="match status" value="2"/>
</dbReference>
<organism evidence="5 6">
    <name type="scientific">Lactobacillus xujianguonis</name>
    <dbReference type="NCBI Taxonomy" id="2495899"/>
    <lineage>
        <taxon>Bacteria</taxon>
        <taxon>Bacillati</taxon>
        <taxon>Bacillota</taxon>
        <taxon>Bacilli</taxon>
        <taxon>Lactobacillales</taxon>
        <taxon>Lactobacillaceae</taxon>
        <taxon>Lactobacillus</taxon>
    </lineage>
</organism>
<dbReference type="InterPro" id="IPR010982">
    <property type="entry name" value="Lambda_DNA-bd_dom_sf"/>
</dbReference>
<keyword evidence="3" id="KW-0804">Transcription</keyword>
<name>A0A437SWL1_9LACO</name>
<keyword evidence="6" id="KW-1185">Reference proteome</keyword>
<dbReference type="Proteomes" id="UP000288291">
    <property type="component" value="Unassembled WGS sequence"/>
</dbReference>
<feature type="domain" description="HTH cro/C1-type" evidence="4">
    <location>
        <begin position="101"/>
        <end position="155"/>
    </location>
</feature>
<protein>
    <submittedName>
        <fullName evidence="5">XRE family transcriptional regulator</fullName>
    </submittedName>
</protein>
<dbReference type="PROSITE" id="PS50943">
    <property type="entry name" value="HTH_CROC1"/>
    <property type="match status" value="2"/>
</dbReference>